<dbReference type="Proteomes" id="UP000036681">
    <property type="component" value="Unplaced"/>
</dbReference>
<organism evidence="1 2">
    <name type="scientific">Ascaris lumbricoides</name>
    <name type="common">Giant roundworm</name>
    <dbReference type="NCBI Taxonomy" id="6252"/>
    <lineage>
        <taxon>Eukaryota</taxon>
        <taxon>Metazoa</taxon>
        <taxon>Ecdysozoa</taxon>
        <taxon>Nematoda</taxon>
        <taxon>Chromadorea</taxon>
        <taxon>Rhabditida</taxon>
        <taxon>Spirurina</taxon>
        <taxon>Ascaridomorpha</taxon>
        <taxon>Ascaridoidea</taxon>
        <taxon>Ascarididae</taxon>
        <taxon>Ascaris</taxon>
    </lineage>
</organism>
<accession>A0A0M3HPL4</accession>
<keyword evidence="1" id="KW-1185">Reference proteome</keyword>
<protein>
    <submittedName>
        <fullName evidence="2">Uncharacterized protein</fullName>
    </submittedName>
</protein>
<sequence>MDDDFRTPFRTGQCRTPIEISRKECEDIKADRSNKQKDEGSEETFFTIFHITFTYKWGKLWTSSTIRKRLPQLIFC</sequence>
<reference evidence="2" key="1">
    <citation type="submission" date="2017-02" db="UniProtKB">
        <authorList>
            <consortium name="WormBaseParasite"/>
        </authorList>
    </citation>
    <scope>IDENTIFICATION</scope>
</reference>
<evidence type="ECO:0000313" key="1">
    <source>
        <dbReference type="Proteomes" id="UP000036681"/>
    </source>
</evidence>
<name>A0A0M3HPL4_ASCLU</name>
<dbReference type="AlphaFoldDB" id="A0A0M3HPL4"/>
<dbReference type="WBParaSite" id="ALUE_0000386801-mRNA-1">
    <property type="protein sequence ID" value="ALUE_0000386801-mRNA-1"/>
    <property type="gene ID" value="ALUE_0000386801"/>
</dbReference>
<evidence type="ECO:0000313" key="2">
    <source>
        <dbReference type="WBParaSite" id="ALUE_0000386801-mRNA-1"/>
    </source>
</evidence>
<proteinExistence type="predicted"/>